<comment type="similarity">
    <text evidence="1">Belongs to the LysR transcriptional regulatory family.</text>
</comment>
<evidence type="ECO:0000259" key="5">
    <source>
        <dbReference type="PROSITE" id="PS50931"/>
    </source>
</evidence>
<dbReference type="RefSeq" id="WP_237443892.1">
    <property type="nucleotide sequence ID" value="NZ_CAKLPX010000001.1"/>
</dbReference>
<comment type="caution">
    <text evidence="6">The sequence shown here is derived from an EMBL/GenBank/DDBJ whole genome shotgun (WGS) entry which is preliminary data.</text>
</comment>
<protein>
    <submittedName>
        <fullName evidence="6">HTH-type transcriptional regulator DmlR</fullName>
    </submittedName>
</protein>
<evidence type="ECO:0000313" key="6">
    <source>
        <dbReference type="EMBL" id="CAH0991235.1"/>
    </source>
</evidence>
<evidence type="ECO:0000256" key="1">
    <source>
        <dbReference type="ARBA" id="ARBA00009437"/>
    </source>
</evidence>
<dbReference type="PROSITE" id="PS50931">
    <property type="entry name" value="HTH_LYSR"/>
    <property type="match status" value="1"/>
</dbReference>
<dbReference type="SUPFAM" id="SSF53850">
    <property type="entry name" value="Periplasmic binding protein-like II"/>
    <property type="match status" value="1"/>
</dbReference>
<evidence type="ECO:0000313" key="7">
    <source>
        <dbReference type="Proteomes" id="UP000838100"/>
    </source>
</evidence>
<dbReference type="Gene3D" id="1.10.10.10">
    <property type="entry name" value="Winged helix-like DNA-binding domain superfamily/Winged helix DNA-binding domain"/>
    <property type="match status" value="1"/>
</dbReference>
<keyword evidence="3" id="KW-0238">DNA-binding</keyword>
<feature type="domain" description="HTH lysR-type" evidence="5">
    <location>
        <begin position="1"/>
        <end position="59"/>
    </location>
</feature>
<keyword evidence="4" id="KW-0804">Transcription</keyword>
<evidence type="ECO:0000256" key="4">
    <source>
        <dbReference type="ARBA" id="ARBA00023163"/>
    </source>
</evidence>
<organism evidence="6 7">
    <name type="scientific">Sinobacterium norvegicum</name>
    <dbReference type="NCBI Taxonomy" id="1641715"/>
    <lineage>
        <taxon>Bacteria</taxon>
        <taxon>Pseudomonadati</taxon>
        <taxon>Pseudomonadota</taxon>
        <taxon>Gammaproteobacteria</taxon>
        <taxon>Cellvibrionales</taxon>
        <taxon>Spongiibacteraceae</taxon>
        <taxon>Sinobacterium</taxon>
    </lineage>
</organism>
<sequence length="304" mass="33704">MSKIDDMALFVRVVKASGLAAAGRQVGLSPAAMTARINGLEQHYNTRLLNRSTRKISLTEAGQRFYQGCLRVIAEVEDTEAQLLNSTTTLSGRLRVTAASDFGRQFIAPALAQFTQLNPGVQAYLHLTDGIVNIIEHGFDLAVRYGNLPDSNLMVKPLADNHRVLVAAPDYIAAMGEPQQPSDLSTHRCLVMERMGEPLNEWQFSNADGTDIIKVQPSLLSSDGGVIRQWALAGAGVAYKSIWDVRDDLKHNRLMLLLDDYVSGFQSSDDSQTGLQLVYPSRHYMPMQVEAFIHYLQDWLAVER</sequence>
<dbReference type="Pfam" id="PF03466">
    <property type="entry name" value="LysR_substrate"/>
    <property type="match status" value="1"/>
</dbReference>
<evidence type="ECO:0000256" key="2">
    <source>
        <dbReference type="ARBA" id="ARBA00023015"/>
    </source>
</evidence>
<keyword evidence="7" id="KW-1185">Reference proteome</keyword>
<gene>
    <name evidence="6" type="primary">dmlR_2</name>
    <name evidence="6" type="ORF">SIN8267_01337</name>
</gene>
<name>A0ABN8EFP3_9GAMM</name>
<dbReference type="InterPro" id="IPR036390">
    <property type="entry name" value="WH_DNA-bd_sf"/>
</dbReference>
<proteinExistence type="inferred from homology"/>
<dbReference type="Proteomes" id="UP000838100">
    <property type="component" value="Unassembled WGS sequence"/>
</dbReference>
<accession>A0ABN8EFP3</accession>
<dbReference type="InterPro" id="IPR005119">
    <property type="entry name" value="LysR_subst-bd"/>
</dbReference>
<dbReference type="InterPro" id="IPR000847">
    <property type="entry name" value="LysR_HTH_N"/>
</dbReference>
<dbReference type="Gene3D" id="3.40.190.290">
    <property type="match status" value="1"/>
</dbReference>
<dbReference type="PANTHER" id="PTHR30537:SF5">
    <property type="entry name" value="HTH-TYPE TRANSCRIPTIONAL ACTIVATOR TTDR-RELATED"/>
    <property type="match status" value="1"/>
</dbReference>
<dbReference type="SUPFAM" id="SSF46785">
    <property type="entry name" value="Winged helix' DNA-binding domain"/>
    <property type="match status" value="1"/>
</dbReference>
<evidence type="ECO:0000256" key="3">
    <source>
        <dbReference type="ARBA" id="ARBA00023125"/>
    </source>
</evidence>
<dbReference type="InterPro" id="IPR058163">
    <property type="entry name" value="LysR-type_TF_proteobact-type"/>
</dbReference>
<keyword evidence="2" id="KW-0805">Transcription regulation</keyword>
<reference evidence="6" key="1">
    <citation type="submission" date="2021-12" db="EMBL/GenBank/DDBJ databases">
        <authorList>
            <person name="Rodrigo-Torres L."/>
            <person name="Arahal R. D."/>
            <person name="Lucena T."/>
        </authorList>
    </citation>
    <scope>NUCLEOTIDE SEQUENCE</scope>
    <source>
        <strain evidence="6">CECT 8267</strain>
    </source>
</reference>
<dbReference type="InterPro" id="IPR036388">
    <property type="entry name" value="WH-like_DNA-bd_sf"/>
</dbReference>
<dbReference type="Pfam" id="PF00126">
    <property type="entry name" value="HTH_1"/>
    <property type="match status" value="1"/>
</dbReference>
<dbReference type="EMBL" id="CAKLPX010000001">
    <property type="protein sequence ID" value="CAH0991235.1"/>
    <property type="molecule type" value="Genomic_DNA"/>
</dbReference>
<dbReference type="PANTHER" id="PTHR30537">
    <property type="entry name" value="HTH-TYPE TRANSCRIPTIONAL REGULATOR"/>
    <property type="match status" value="1"/>
</dbReference>
<dbReference type="CDD" id="cd08422">
    <property type="entry name" value="PBP2_CrgA_like"/>
    <property type="match status" value="1"/>
</dbReference>